<dbReference type="PATRIC" id="fig|314722.6.peg.984"/>
<reference evidence="3 4" key="1">
    <citation type="journal article" date="2015" name="Genome Announc.">
        <title>Complete Genome Sequence of Pseudoxanthomonas suwonensis Strain J1, a Cellulose-Degrading Bacterium Isolated from Leaf- and Wood-Enriched Soil.</title>
        <authorList>
            <person name="Hou L."/>
            <person name="Jiang J."/>
            <person name="Xu Z."/>
            <person name="Zhou Y."/>
            <person name="Leung F.C."/>
        </authorList>
    </citation>
    <scope>NUCLEOTIDE SEQUENCE [LARGE SCALE GENOMIC DNA]</scope>
    <source>
        <strain evidence="3 4">J1</strain>
    </source>
</reference>
<proteinExistence type="predicted"/>
<keyword evidence="4" id="KW-1185">Reference proteome</keyword>
<dbReference type="AlphaFoldDB" id="A0A0E3UMM7"/>
<evidence type="ECO:0000256" key="1">
    <source>
        <dbReference type="SAM" id="MobiDB-lite"/>
    </source>
</evidence>
<keyword evidence="2" id="KW-0732">Signal</keyword>
<feature type="compositionally biased region" description="Low complexity" evidence="1">
    <location>
        <begin position="177"/>
        <end position="190"/>
    </location>
</feature>
<evidence type="ECO:0000256" key="2">
    <source>
        <dbReference type="SAM" id="SignalP"/>
    </source>
</evidence>
<protein>
    <recommendedName>
        <fullName evidence="5">DUF4124 domain-containing protein</fullName>
    </recommendedName>
</protein>
<feature type="compositionally biased region" description="Low complexity" evidence="1">
    <location>
        <begin position="140"/>
        <end position="149"/>
    </location>
</feature>
<evidence type="ECO:0000313" key="3">
    <source>
        <dbReference type="EMBL" id="AKC86175.1"/>
    </source>
</evidence>
<feature type="region of interest" description="Disordered" evidence="1">
    <location>
        <begin position="177"/>
        <end position="198"/>
    </location>
</feature>
<sequence length="235" mass="24276">MCRFLLLLSGTLLVSLPASAHAQPVQRCIGPDGRAVYTDRRCDDIGAVERLPPAAAGEGPRLFRGGCPHLLSQLVGEIGAAIQGRDVNRLASVYDWSGVSNASAGRLLDRLEGIVQRPLVDIAPVYGGDVGVAAATGPAPAPMAAAPADDSPPPTGPDAWMPSWSGRMRSAVPADGADAVADAGPDAGTLPAPPPAPARPRPVALRIEQTLAGGTTPTRTVFGLRRHYGCFWITL</sequence>
<gene>
    <name evidence="3" type="ORF">WQ53_04685</name>
</gene>
<name>A0A0E3UMM7_9GAMM</name>
<dbReference type="Proteomes" id="UP000033067">
    <property type="component" value="Chromosome"/>
</dbReference>
<dbReference type="EMBL" id="CP011144">
    <property type="protein sequence ID" value="AKC86175.1"/>
    <property type="molecule type" value="Genomic_DNA"/>
</dbReference>
<dbReference type="RefSeq" id="WP_052630888.1">
    <property type="nucleotide sequence ID" value="NZ_CP011144.1"/>
</dbReference>
<dbReference type="KEGG" id="psuw:WQ53_04685"/>
<evidence type="ECO:0008006" key="5">
    <source>
        <dbReference type="Google" id="ProtNLM"/>
    </source>
</evidence>
<feature type="signal peptide" evidence="2">
    <location>
        <begin position="1"/>
        <end position="20"/>
    </location>
</feature>
<accession>A0A0E3UMM7</accession>
<feature type="region of interest" description="Disordered" evidence="1">
    <location>
        <begin position="140"/>
        <end position="163"/>
    </location>
</feature>
<organism evidence="3 4">
    <name type="scientific">Pseudoxanthomonas suwonensis</name>
    <dbReference type="NCBI Taxonomy" id="314722"/>
    <lineage>
        <taxon>Bacteria</taxon>
        <taxon>Pseudomonadati</taxon>
        <taxon>Pseudomonadota</taxon>
        <taxon>Gammaproteobacteria</taxon>
        <taxon>Lysobacterales</taxon>
        <taxon>Lysobacteraceae</taxon>
        <taxon>Pseudoxanthomonas</taxon>
    </lineage>
</organism>
<feature type="chain" id="PRO_5002413172" description="DUF4124 domain-containing protein" evidence="2">
    <location>
        <begin position="21"/>
        <end position="235"/>
    </location>
</feature>
<evidence type="ECO:0000313" key="4">
    <source>
        <dbReference type="Proteomes" id="UP000033067"/>
    </source>
</evidence>